<feature type="region of interest" description="Disordered" evidence="1">
    <location>
        <begin position="190"/>
        <end position="214"/>
    </location>
</feature>
<protein>
    <submittedName>
        <fullName evidence="3">ACYPI001271 protein</fullName>
    </submittedName>
</protein>
<reference evidence="3" key="1">
    <citation type="submission" date="2009-06" db="EMBL/GenBank/DDBJ databases">
        <title>A full-length cDNA resource of the pea aphid, Acyrthosiphon pisum.</title>
        <authorList>
            <person name="Shigenobu S."/>
            <person name="Nakabachi A."/>
            <person name="Richards S."/>
        </authorList>
    </citation>
    <scope>NUCLEOTIDE SEQUENCE</scope>
    <source>
        <strain evidence="3">LSR1</strain>
        <tissue evidence="3">Whole body</tissue>
    </source>
</reference>
<evidence type="ECO:0000313" key="3">
    <source>
        <dbReference type="EMBL" id="BAH71461.1"/>
    </source>
</evidence>
<dbReference type="KEGG" id="api:100159932"/>
<organism evidence="3">
    <name type="scientific">Acyrthosiphon pisum</name>
    <name type="common">Pea aphid</name>
    <dbReference type="NCBI Taxonomy" id="7029"/>
    <lineage>
        <taxon>Eukaryota</taxon>
        <taxon>Metazoa</taxon>
        <taxon>Ecdysozoa</taxon>
        <taxon>Arthropoda</taxon>
        <taxon>Hexapoda</taxon>
        <taxon>Insecta</taxon>
        <taxon>Pterygota</taxon>
        <taxon>Neoptera</taxon>
        <taxon>Paraneoptera</taxon>
        <taxon>Hemiptera</taxon>
        <taxon>Sternorrhyncha</taxon>
        <taxon>Aphidomorpha</taxon>
        <taxon>Aphidoidea</taxon>
        <taxon>Aphididae</taxon>
        <taxon>Macrosiphini</taxon>
        <taxon>Acyrthosiphon</taxon>
    </lineage>
</organism>
<dbReference type="HOGENOM" id="CLU_1289888_0_0_1"/>
<evidence type="ECO:0000256" key="1">
    <source>
        <dbReference type="SAM" id="MobiDB-lite"/>
    </source>
</evidence>
<dbReference type="AlphaFoldDB" id="C4WU91"/>
<name>C4WU91_ACYPI</name>
<feature type="signal peptide" evidence="2">
    <location>
        <begin position="1"/>
        <end position="23"/>
    </location>
</feature>
<keyword evidence="2" id="KW-0732">Signal</keyword>
<feature type="region of interest" description="Disordered" evidence="1">
    <location>
        <begin position="24"/>
        <end position="52"/>
    </location>
</feature>
<gene>
    <name evidence="3" type="primary">ACYPI001271</name>
    <name evidence="4" type="synonym">100159932</name>
</gene>
<feature type="compositionally biased region" description="Acidic residues" evidence="1">
    <location>
        <begin position="32"/>
        <end position="42"/>
    </location>
</feature>
<accession>C4WU91</accession>
<proteinExistence type="evidence at transcript level"/>
<evidence type="ECO:0000256" key="2">
    <source>
        <dbReference type="SAM" id="SignalP"/>
    </source>
</evidence>
<dbReference type="Proteomes" id="UP000007819">
    <property type="component" value="Chromosome A3"/>
</dbReference>
<keyword evidence="5" id="KW-1185">Reference proteome</keyword>
<dbReference type="EnsemblMetazoa" id="NM_001162603.2">
    <property type="protein sequence ID" value="NP_001156075.1"/>
    <property type="gene ID" value="LOC100159932"/>
</dbReference>
<evidence type="ECO:0000313" key="4">
    <source>
        <dbReference type="EnsemblMetazoa" id="NP_001156075.1"/>
    </source>
</evidence>
<dbReference type="InParanoid" id="C4WU91"/>
<evidence type="ECO:0000313" key="5">
    <source>
        <dbReference type="Proteomes" id="UP000007819"/>
    </source>
</evidence>
<dbReference type="EMBL" id="AK340965">
    <property type="protein sequence ID" value="BAH71461.1"/>
    <property type="molecule type" value="mRNA"/>
</dbReference>
<accession>J9JM31</accession>
<reference evidence="4" key="3">
    <citation type="submission" date="2022-06" db="UniProtKB">
        <authorList>
            <consortium name="EnsemblMetazoa"/>
        </authorList>
    </citation>
    <scope>IDENTIFICATION</scope>
</reference>
<feature type="chain" id="PRO_5010960702" evidence="2">
    <location>
        <begin position="24"/>
        <end position="214"/>
    </location>
</feature>
<reference evidence="5" key="2">
    <citation type="submission" date="2010-06" db="EMBL/GenBank/DDBJ databases">
        <authorList>
            <person name="Jiang H."/>
            <person name="Abraham K."/>
            <person name="Ali S."/>
            <person name="Alsbrooks S.L."/>
            <person name="Anim B.N."/>
            <person name="Anosike U.S."/>
            <person name="Attaway T."/>
            <person name="Bandaranaike D.P."/>
            <person name="Battles P.K."/>
            <person name="Bell S.N."/>
            <person name="Bell A.V."/>
            <person name="Beltran B."/>
            <person name="Bickham C."/>
            <person name="Bustamante Y."/>
            <person name="Caleb T."/>
            <person name="Canada A."/>
            <person name="Cardenas V."/>
            <person name="Carter K."/>
            <person name="Chacko J."/>
            <person name="Chandrabose M.N."/>
            <person name="Chavez D."/>
            <person name="Chavez A."/>
            <person name="Chen L."/>
            <person name="Chu H.-S."/>
            <person name="Claassen K.J."/>
            <person name="Cockrell R."/>
            <person name="Collins M."/>
            <person name="Cooper J.A."/>
            <person name="Cree A."/>
            <person name="Curry S.M."/>
            <person name="Da Y."/>
            <person name="Dao M.D."/>
            <person name="Das B."/>
            <person name="Davila M.-L."/>
            <person name="Davy-Carroll L."/>
            <person name="Denson S."/>
            <person name="Dinh H."/>
            <person name="Ebong V.E."/>
            <person name="Edwards J.R."/>
            <person name="Egan A."/>
            <person name="El-Daye J."/>
            <person name="Escobedo L."/>
            <person name="Fernandez S."/>
            <person name="Fernando P.R."/>
            <person name="Flagg N."/>
            <person name="Forbes L.D."/>
            <person name="Fowler R.G."/>
            <person name="Fu Q."/>
            <person name="Gabisi R.A."/>
            <person name="Ganer J."/>
            <person name="Garbino Pronczuk A."/>
            <person name="Garcia R.M."/>
            <person name="Garner T."/>
            <person name="Garrett T.E."/>
            <person name="Gonzalez D.A."/>
            <person name="Hamid H."/>
            <person name="Hawkins E.S."/>
            <person name="Hirani K."/>
            <person name="Hogues M.E."/>
            <person name="Hollins B."/>
            <person name="Hsiao C.-H."/>
            <person name="Jabil R."/>
            <person name="James M.L."/>
            <person name="Jhangiani S.N."/>
            <person name="Johnson B."/>
            <person name="Johnson Q."/>
            <person name="Joshi V."/>
            <person name="Kalu J.B."/>
            <person name="Kam C."/>
            <person name="Kashfia A."/>
            <person name="Keebler J."/>
            <person name="Kisamo H."/>
            <person name="Kovar C.L."/>
            <person name="Lago L.A."/>
            <person name="Lai C.-Y."/>
            <person name="Laidlaw J."/>
            <person name="Lara F."/>
            <person name="Le T.-K."/>
            <person name="Lee S.L."/>
            <person name="Legall F.H."/>
            <person name="Lemon S.J."/>
            <person name="Lewis L.R."/>
            <person name="Li B."/>
            <person name="Liu Y."/>
            <person name="Liu Y.-S."/>
            <person name="Lopez J."/>
            <person name="Lozado R.J."/>
            <person name="Lu J."/>
            <person name="Madu R.C."/>
            <person name="Maheshwari M."/>
            <person name="Maheshwari R."/>
            <person name="Malloy K."/>
            <person name="Martinez E."/>
            <person name="Mathew T."/>
            <person name="Mercado I.C."/>
            <person name="Mercado C."/>
            <person name="Meyer B."/>
            <person name="Montgomery K."/>
            <person name="Morgan M.B."/>
            <person name="Munidasa M."/>
            <person name="Nazareth L.V."/>
            <person name="Nelson J."/>
            <person name="Ng B.M."/>
            <person name="Nguyen N.B."/>
            <person name="Nguyen P.Q."/>
            <person name="Nguyen T."/>
            <person name="Obregon M."/>
            <person name="Okwuonu G.O."/>
            <person name="Onwere C.G."/>
            <person name="Orozco G."/>
            <person name="Parra A."/>
            <person name="Patel S."/>
            <person name="Patil S."/>
            <person name="Perez A."/>
            <person name="Perez Y."/>
            <person name="Pham C."/>
            <person name="Primus E.L."/>
            <person name="Pu L.-L."/>
            <person name="Puazo M."/>
            <person name="Qin X."/>
            <person name="Quiroz J.B."/>
            <person name="Reese J."/>
            <person name="Richards S."/>
            <person name="Rives C.M."/>
            <person name="Robberts R."/>
            <person name="Ruiz S.J."/>
            <person name="Ruiz M.J."/>
            <person name="Santibanez J."/>
            <person name="Schneider B.W."/>
            <person name="Sisson I."/>
            <person name="Smith M."/>
            <person name="Sodergren E."/>
            <person name="Song X.-Z."/>
            <person name="Song B.B."/>
            <person name="Summersgill H."/>
            <person name="Thelus R."/>
            <person name="Thornton R.D."/>
            <person name="Trejos Z.Y."/>
            <person name="Usmani K."/>
            <person name="Vattathil S."/>
            <person name="Villasana D."/>
            <person name="Walker D.L."/>
            <person name="Wang S."/>
            <person name="Wang K."/>
            <person name="White C.S."/>
            <person name="Williams A.C."/>
            <person name="Williamson J."/>
            <person name="Wilson K."/>
            <person name="Woghiren I.O."/>
            <person name="Woodworth J.R."/>
            <person name="Worley K.C."/>
            <person name="Wright R.A."/>
            <person name="Wu W."/>
            <person name="Young L."/>
            <person name="Zhang L."/>
            <person name="Zhang J."/>
            <person name="Zhu Y."/>
            <person name="Muzny D.M."/>
            <person name="Weinstock G."/>
            <person name="Gibbs R.A."/>
        </authorList>
    </citation>
    <scope>NUCLEOTIDE SEQUENCE [LARGE SCALE GENOMIC DNA]</scope>
    <source>
        <strain evidence="5">LSR1</strain>
    </source>
</reference>
<sequence>MAQVFKLFCFAISVLLFLQLADAGGSKKDPSTDDAESSDQDGEDQKPTLFKNIDKIKDSKPVQVAKEITSIAKEHLDTFSKDFESTLKAEEEKQKNVDDEDSIVPKVIQNNVVLPAKAFAQTSINTLREPVGNMISNVQQTYADELAKSEQDENYVPIIGSFTKRANKPVALLKASKDIVGNTFGSIFGKASSLWNSTSSNKKKKAEKPEKEDK</sequence>
<dbReference type="OrthoDB" id="6618797at2759"/>